<keyword evidence="3" id="KW-1185">Reference proteome</keyword>
<dbReference type="SUPFAM" id="SSF56994">
    <property type="entry name" value="Insulin-like"/>
    <property type="match status" value="1"/>
</dbReference>
<dbReference type="InterPro" id="IPR036438">
    <property type="entry name" value="Insulin-like_sf"/>
</dbReference>
<keyword evidence="1 2" id="KW-0732">Signal</keyword>
<sequence>MKFVFLLFVFVAHVSASTLRKGYVVALAPSVSEYIKEGLEEDIFERRNMCGNDLIRTLETTCKNGASLEKHDFSPEELNNIWTGCCYPGCSIAEVHLAFCK</sequence>
<evidence type="ECO:0000313" key="3">
    <source>
        <dbReference type="Proteomes" id="UP000095287"/>
    </source>
</evidence>
<proteinExistence type="predicted"/>
<dbReference type="WBParaSite" id="L893_g12134.t1">
    <property type="protein sequence ID" value="L893_g12134.t1"/>
    <property type="gene ID" value="L893_g12134"/>
</dbReference>
<dbReference type="Gene3D" id="1.10.100.10">
    <property type="entry name" value="Insulin-like"/>
    <property type="match status" value="1"/>
</dbReference>
<evidence type="ECO:0000256" key="2">
    <source>
        <dbReference type="SAM" id="SignalP"/>
    </source>
</evidence>
<reference evidence="4" key="1">
    <citation type="submission" date="2016-11" db="UniProtKB">
        <authorList>
            <consortium name="WormBaseParasite"/>
        </authorList>
    </citation>
    <scope>IDENTIFICATION</scope>
</reference>
<evidence type="ECO:0000313" key="4">
    <source>
        <dbReference type="WBParaSite" id="L893_g12134.t1"/>
    </source>
</evidence>
<feature type="signal peptide" evidence="2">
    <location>
        <begin position="1"/>
        <end position="16"/>
    </location>
</feature>
<name>A0A1I7Y3M7_9BILA</name>
<feature type="chain" id="PRO_5009311781" evidence="2">
    <location>
        <begin position="17"/>
        <end position="101"/>
    </location>
</feature>
<dbReference type="AlphaFoldDB" id="A0A1I7Y3M7"/>
<accession>A0A1I7Y3M7</accession>
<organism evidence="3 4">
    <name type="scientific">Steinernema glaseri</name>
    <dbReference type="NCBI Taxonomy" id="37863"/>
    <lineage>
        <taxon>Eukaryota</taxon>
        <taxon>Metazoa</taxon>
        <taxon>Ecdysozoa</taxon>
        <taxon>Nematoda</taxon>
        <taxon>Chromadorea</taxon>
        <taxon>Rhabditida</taxon>
        <taxon>Tylenchina</taxon>
        <taxon>Panagrolaimomorpha</taxon>
        <taxon>Strongyloidoidea</taxon>
        <taxon>Steinernematidae</taxon>
        <taxon>Steinernema</taxon>
    </lineage>
</organism>
<protein>
    <submittedName>
        <fullName evidence="4">IlGF domain-containing protein</fullName>
    </submittedName>
</protein>
<dbReference type="Proteomes" id="UP000095287">
    <property type="component" value="Unplaced"/>
</dbReference>
<evidence type="ECO:0000256" key="1">
    <source>
        <dbReference type="ARBA" id="ARBA00022729"/>
    </source>
</evidence>